<dbReference type="SMART" id="SM00091">
    <property type="entry name" value="PAS"/>
    <property type="match status" value="1"/>
</dbReference>
<evidence type="ECO:0000256" key="2">
    <source>
        <dbReference type="ARBA" id="ARBA00010333"/>
    </source>
</evidence>
<dbReference type="Gene3D" id="3.30.70.270">
    <property type="match status" value="1"/>
</dbReference>
<dbReference type="InterPro" id="IPR035965">
    <property type="entry name" value="PAS-like_dom_sf"/>
</dbReference>
<accession>A0A4R3HWD9</accession>
<dbReference type="AlphaFoldDB" id="A0A4R3HWD9"/>
<dbReference type="CDD" id="cd13708">
    <property type="entry name" value="PBP2_BvgS_like_1"/>
    <property type="match status" value="1"/>
</dbReference>
<dbReference type="CDD" id="cd00130">
    <property type="entry name" value="PAS"/>
    <property type="match status" value="1"/>
</dbReference>
<dbReference type="CDD" id="cd01949">
    <property type="entry name" value="GGDEF"/>
    <property type="match status" value="1"/>
</dbReference>
<dbReference type="InterPro" id="IPR000160">
    <property type="entry name" value="GGDEF_dom"/>
</dbReference>
<organism evidence="7 8">
    <name type="scientific">Reinekea marinisedimentorum</name>
    <dbReference type="NCBI Taxonomy" id="230495"/>
    <lineage>
        <taxon>Bacteria</taxon>
        <taxon>Pseudomonadati</taxon>
        <taxon>Pseudomonadota</taxon>
        <taxon>Gammaproteobacteria</taxon>
        <taxon>Oceanospirillales</taxon>
        <taxon>Saccharospirillaceae</taxon>
        <taxon>Reinekea</taxon>
    </lineage>
</organism>
<dbReference type="SUPFAM" id="SSF55073">
    <property type="entry name" value="Nucleotide cyclase"/>
    <property type="match status" value="1"/>
</dbReference>
<dbReference type="SUPFAM" id="SSF53850">
    <property type="entry name" value="Periplasmic binding protein-like II"/>
    <property type="match status" value="3"/>
</dbReference>
<dbReference type="NCBIfam" id="TIGR00254">
    <property type="entry name" value="GGDEF"/>
    <property type="match status" value="1"/>
</dbReference>
<dbReference type="PANTHER" id="PTHR35936:SF38">
    <property type="entry name" value="GLUTAMINE-BINDING PERIPLASMIC PROTEIN"/>
    <property type="match status" value="1"/>
</dbReference>
<comment type="similarity">
    <text evidence="2">Belongs to the bacterial solute-binding protein 3 family.</text>
</comment>
<feature type="transmembrane region" description="Helical" evidence="4">
    <location>
        <begin position="770"/>
        <end position="787"/>
    </location>
</feature>
<dbReference type="EMBL" id="SLZR01000019">
    <property type="protein sequence ID" value="TCS37597.1"/>
    <property type="molecule type" value="Genomic_DNA"/>
</dbReference>
<feature type="domain" description="PAS" evidence="5">
    <location>
        <begin position="818"/>
        <end position="873"/>
    </location>
</feature>
<dbReference type="Pfam" id="PF13426">
    <property type="entry name" value="PAS_9"/>
    <property type="match status" value="1"/>
</dbReference>
<evidence type="ECO:0000259" key="5">
    <source>
        <dbReference type="PROSITE" id="PS50112"/>
    </source>
</evidence>
<evidence type="ECO:0000256" key="1">
    <source>
        <dbReference type="ARBA" id="ARBA00001946"/>
    </source>
</evidence>
<dbReference type="GO" id="GO:0003824">
    <property type="term" value="F:catalytic activity"/>
    <property type="evidence" value="ECO:0007669"/>
    <property type="project" value="UniProtKB-ARBA"/>
</dbReference>
<dbReference type="InterPro" id="IPR000014">
    <property type="entry name" value="PAS"/>
</dbReference>
<proteinExistence type="inferred from homology"/>
<comment type="cofactor">
    <cofactor evidence="1">
        <name>Mg(2+)</name>
        <dbReference type="ChEBI" id="CHEBI:18420"/>
    </cofactor>
</comment>
<dbReference type="Gene3D" id="3.30.450.20">
    <property type="entry name" value="PAS domain"/>
    <property type="match status" value="1"/>
</dbReference>
<keyword evidence="4" id="KW-0472">Membrane</keyword>
<dbReference type="SMART" id="SM00267">
    <property type="entry name" value="GGDEF"/>
    <property type="match status" value="1"/>
</dbReference>
<dbReference type="Proteomes" id="UP000295793">
    <property type="component" value="Unassembled WGS sequence"/>
</dbReference>
<keyword evidence="4" id="KW-0812">Transmembrane</keyword>
<sequence>MTPAKLRQNSKMYKLLLHTLIIWLLVSLHALHAAELKLTDQEKQFLAEHPVITLGSDSNWMPFVVTNTDGSVSGYDVEILQQVNTLTGANFQLQTGTWQNVLRQAMNFDIDGLSSSAVHDSRRQYFNFSEPYITRYQHLIVSGKNPKNLKSAENLQGIRIGYQAGDLATQKTIESLAGTVAVPFSSSPALTHALLNEQVDALIGSHSALLAANRISESGLILLDTVPGSRLDLVFSIRNDFPEALSIMNKGLAAIPDEVKQQIYNKWFYYSAILPPTRNGITLSQEQQQWLVNNPQLKVMTYPNLPPFSFISEERPTGFFIDYMRMIAGKLGIEVEFIVPENWSQAFDMLDNGELDILPQVAEHQDRKPLLNYSATNIINFKSGFAVQKTENSIHSMTSLADKVLAVTEGSTLQGIITDEYPNQKLYLASSTPDALRAVVSGEADAVFGILPVLEYHIQRSWLSNLKTVESGDEMATRSSQLKMAVKEGNATLLSILEQAQNAVTNGEQSELKSHWMNVRPGLNQLALTREEQDYLTEKRRISMCIDPDWMPFEKNENGKHIGMSADYFKLFENRLNIPIEMVPADNWLESLELGKSRQCDIFSMVMSTPEREEYLLFTDPYLTVPLVIATDISETFIDDITQITDKKIGTVKGYAYTSLLKDRYPNIQLIEVNNETEGLEKLYAGELFGFIGTLPTLGYQIQQGFIGELKITGKFDENWSLGVGVRNDEPLLHSIFNKAIAGMSTEEHQEILNKWISVRYHQEPDYKRVIYISLIFALIILVFGYHNRSIRKVNKKLEKANIDIAEQQSMVNQYVLILETNSSGIISFANEAFCRTTGYTMEELINLPHSEIIHHDASDKVIENVQRAENRHDHWAGEAYTHSKALKKIHFNTYINAIYKDGVKVGYRTILEDITDKKQIEELSVKDHLTGLYNRKKLEEITAEQVSTFERYNVSFSIALLDIDNFKTINDTYGHDTGDRVLEKLATILKQNSRSTDYVGRWGGEEFLIICPHSAGEQTLAMAENLREFVDQMNFETVGHISFSAGITEFTMGDTFASAFKRADTALYQAKTTGKNKAILS</sequence>
<keyword evidence="3" id="KW-0732">Signal</keyword>
<name>A0A4R3HWD9_9GAMM</name>
<evidence type="ECO:0000313" key="7">
    <source>
        <dbReference type="EMBL" id="TCS37597.1"/>
    </source>
</evidence>
<dbReference type="CDD" id="cd01007">
    <property type="entry name" value="PBP2_BvgS_HisK_like"/>
    <property type="match status" value="2"/>
</dbReference>
<dbReference type="SUPFAM" id="SSF55785">
    <property type="entry name" value="PYP-like sensor domain (PAS domain)"/>
    <property type="match status" value="1"/>
</dbReference>
<dbReference type="PROSITE" id="PS50887">
    <property type="entry name" value="GGDEF"/>
    <property type="match status" value="1"/>
</dbReference>
<keyword evidence="8" id="KW-1185">Reference proteome</keyword>
<dbReference type="NCBIfam" id="TIGR00229">
    <property type="entry name" value="sensory_box"/>
    <property type="match status" value="1"/>
</dbReference>
<dbReference type="Gene3D" id="3.40.190.10">
    <property type="entry name" value="Periplasmic binding protein-like II"/>
    <property type="match status" value="6"/>
</dbReference>
<evidence type="ECO:0000259" key="6">
    <source>
        <dbReference type="PROSITE" id="PS50887"/>
    </source>
</evidence>
<dbReference type="PROSITE" id="PS50112">
    <property type="entry name" value="PAS"/>
    <property type="match status" value="1"/>
</dbReference>
<dbReference type="SMART" id="SM00062">
    <property type="entry name" value="PBPb"/>
    <property type="match status" value="3"/>
</dbReference>
<gene>
    <name evidence="7" type="ORF">BCF53_11919</name>
</gene>
<evidence type="ECO:0000256" key="4">
    <source>
        <dbReference type="SAM" id="Phobius"/>
    </source>
</evidence>
<dbReference type="PANTHER" id="PTHR35936">
    <property type="entry name" value="MEMBRANE-BOUND LYTIC MUREIN TRANSGLYCOSYLASE F"/>
    <property type="match status" value="1"/>
</dbReference>
<comment type="caution">
    <text evidence="7">The sequence shown here is derived from an EMBL/GenBank/DDBJ whole genome shotgun (WGS) entry which is preliminary data.</text>
</comment>
<evidence type="ECO:0000313" key="8">
    <source>
        <dbReference type="Proteomes" id="UP000295793"/>
    </source>
</evidence>
<protein>
    <submittedName>
        <fullName evidence="7">PAS domain S-box-containing protein/diguanylate cyclase (GGDEF)-like protein</fullName>
    </submittedName>
</protein>
<keyword evidence="4" id="KW-1133">Transmembrane helix</keyword>
<reference evidence="7 8" key="1">
    <citation type="submission" date="2019-03" db="EMBL/GenBank/DDBJ databases">
        <title>Genomic Encyclopedia of Archaeal and Bacterial Type Strains, Phase II (KMG-II): from individual species to whole genera.</title>
        <authorList>
            <person name="Goeker M."/>
        </authorList>
    </citation>
    <scope>NUCLEOTIDE SEQUENCE [LARGE SCALE GENOMIC DNA]</scope>
    <source>
        <strain evidence="7 8">DSM 15388</strain>
    </source>
</reference>
<dbReference type="Pfam" id="PF00990">
    <property type="entry name" value="GGDEF"/>
    <property type="match status" value="1"/>
</dbReference>
<dbReference type="OrthoDB" id="9180959at2"/>
<feature type="domain" description="GGDEF" evidence="6">
    <location>
        <begin position="955"/>
        <end position="1082"/>
    </location>
</feature>
<dbReference type="InterPro" id="IPR029787">
    <property type="entry name" value="Nucleotide_cyclase"/>
</dbReference>
<dbReference type="Pfam" id="PF00497">
    <property type="entry name" value="SBP_bac_3"/>
    <property type="match status" value="3"/>
</dbReference>
<dbReference type="FunFam" id="3.30.70.270:FF:000001">
    <property type="entry name" value="Diguanylate cyclase domain protein"/>
    <property type="match status" value="1"/>
</dbReference>
<dbReference type="InterPro" id="IPR001638">
    <property type="entry name" value="Solute-binding_3/MltF_N"/>
</dbReference>
<dbReference type="InterPro" id="IPR043128">
    <property type="entry name" value="Rev_trsase/Diguanyl_cyclase"/>
</dbReference>
<evidence type="ECO:0000256" key="3">
    <source>
        <dbReference type="ARBA" id="ARBA00022729"/>
    </source>
</evidence>